<reference evidence="1 2" key="3">
    <citation type="journal article" date="2015" name="BMC Genomics">
        <title>The completed genome sequence of the pathogenic ascomycete fungus Fusarium graminearum.</title>
        <authorList>
            <person name="King R."/>
            <person name="Urban M."/>
            <person name="Hammond-Kosack M.C."/>
            <person name="Hassani-Pak K."/>
            <person name="Hammond-Kosack K.E."/>
        </authorList>
    </citation>
    <scope>NUCLEOTIDE SEQUENCE [LARGE SCALE GENOMIC DNA]</scope>
    <source>
        <strain evidence="2">ATCC MYA-4620 / CBS 123657 / FGSC 9075 / NRRL 31084 / PH-1</strain>
    </source>
</reference>
<protein>
    <submittedName>
        <fullName evidence="1">Chromosome 3, complete genome</fullName>
    </submittedName>
</protein>
<name>A0A1C3YKC8_GIBZE</name>
<accession>A0A1C3YKC8</accession>
<reference evidence="2" key="1">
    <citation type="journal article" date="2007" name="Science">
        <title>The Fusarium graminearum genome reveals a link between localized polymorphism and pathogen specialization.</title>
        <authorList>
            <person name="Cuomo C.A."/>
            <person name="Gueldener U."/>
            <person name="Xu J.-R."/>
            <person name="Trail F."/>
            <person name="Turgeon B.G."/>
            <person name="Di Pietro A."/>
            <person name="Walton J.D."/>
            <person name="Ma L.-J."/>
            <person name="Baker S.E."/>
            <person name="Rep M."/>
            <person name="Adam G."/>
            <person name="Antoniw J."/>
            <person name="Baldwin T."/>
            <person name="Calvo S.E."/>
            <person name="Chang Y.-L."/>
            <person name="DeCaprio D."/>
            <person name="Gale L.R."/>
            <person name="Gnerre S."/>
            <person name="Goswami R.S."/>
            <person name="Hammond-Kosack K."/>
            <person name="Harris L.J."/>
            <person name="Hilburn K."/>
            <person name="Kennell J.C."/>
            <person name="Kroken S."/>
            <person name="Magnuson J.K."/>
            <person name="Mannhaupt G."/>
            <person name="Mauceli E.W."/>
            <person name="Mewes H.-W."/>
            <person name="Mitterbauer R."/>
            <person name="Muehlbauer G."/>
            <person name="Muensterkoetter M."/>
            <person name="Nelson D."/>
            <person name="O'Donnell K."/>
            <person name="Ouellet T."/>
            <person name="Qi W."/>
            <person name="Quesneville H."/>
            <person name="Roncero M.I.G."/>
            <person name="Seong K.-Y."/>
            <person name="Tetko I.V."/>
            <person name="Urban M."/>
            <person name="Waalwijk C."/>
            <person name="Ward T.J."/>
            <person name="Yao J."/>
            <person name="Birren B.W."/>
            <person name="Kistler H.C."/>
        </authorList>
    </citation>
    <scope>NUCLEOTIDE SEQUENCE [LARGE SCALE GENOMIC DNA]</scope>
    <source>
        <strain evidence="2">ATCC MYA-4620 / CBS 123657 / FGSC 9075 / NRRL 31084 / PH-1</strain>
    </source>
</reference>
<organism evidence="1 2">
    <name type="scientific">Gibberella zeae (strain ATCC MYA-4620 / CBS 123657 / FGSC 9075 / NRRL 31084 / PH-1)</name>
    <name type="common">Wheat head blight fungus</name>
    <name type="synonym">Fusarium graminearum</name>
    <dbReference type="NCBI Taxonomy" id="229533"/>
    <lineage>
        <taxon>Eukaryota</taxon>
        <taxon>Fungi</taxon>
        <taxon>Dikarya</taxon>
        <taxon>Ascomycota</taxon>
        <taxon>Pezizomycotina</taxon>
        <taxon>Sordariomycetes</taxon>
        <taxon>Hypocreomycetidae</taxon>
        <taxon>Hypocreales</taxon>
        <taxon>Nectriaceae</taxon>
        <taxon>Fusarium</taxon>
    </lineage>
</organism>
<dbReference type="Pfam" id="PF13095">
    <property type="entry name" value="FTA2"/>
    <property type="match status" value="1"/>
</dbReference>
<dbReference type="eggNOG" id="ENOG502T61Z">
    <property type="taxonomic scope" value="Eukaryota"/>
</dbReference>
<dbReference type="VEuPathDB" id="FungiDB:FGRAMPH1_01G21119"/>
<gene>
    <name evidence="1" type="ORF">FGRAMPH1_01T21119</name>
</gene>
<dbReference type="InParanoid" id="A0A1C3YKC8"/>
<proteinExistence type="predicted"/>
<dbReference type="EMBL" id="HG970334">
    <property type="protein sequence ID" value="SCB64994.1"/>
    <property type="molecule type" value="Genomic_DNA"/>
</dbReference>
<sequence length="327" mass="37801">MMYAMHADNGYLPLKHRVYTMSQSGRTQRQPPKPSPLLEDFERWCRVVKEKPFLDEKPMSDTAAACAWQDFKRPLLGRFTRHERVDFIELLGYGEDGIVWKVNIGSQACALKVFWDNKPLEGTKYWAVQRECQNASLLTKMRYVINNSSDPIWLHPNPTTFREAASNLHAFSDEGRSRQLYRKMPGAVEYNTAPRLRECYGWARISGRELCAIPAHLRPPEMRSGNQVRNFWPTEEYYAILYEYVFSSGAGLDVDVVQAQLDFLWLGGWCFLDLQPANWGGVGILLDMADPICLWHAGWFKSRYGKRYARELTEVPANHDPLRTIAQ</sequence>
<evidence type="ECO:0000313" key="2">
    <source>
        <dbReference type="Proteomes" id="UP000070720"/>
    </source>
</evidence>
<dbReference type="InterPro" id="IPR025213">
    <property type="entry name" value="Sim4_Fta2"/>
</dbReference>
<dbReference type="AlphaFoldDB" id="A0A1C3YKC8"/>
<keyword evidence="2" id="KW-1185">Reference proteome</keyword>
<dbReference type="STRING" id="229533.A0A1C3YKC8"/>
<reference evidence="2" key="2">
    <citation type="journal article" date="2010" name="Nature">
        <title>Comparative genomics reveals mobile pathogenicity chromosomes in Fusarium.</title>
        <authorList>
            <person name="Ma L.J."/>
            <person name="van der Does H.C."/>
            <person name="Borkovich K.A."/>
            <person name="Coleman J.J."/>
            <person name="Daboussi M.J."/>
            <person name="Di Pietro A."/>
            <person name="Dufresne M."/>
            <person name="Freitag M."/>
            <person name="Grabherr M."/>
            <person name="Henrissat B."/>
            <person name="Houterman P.M."/>
            <person name="Kang S."/>
            <person name="Shim W.B."/>
            <person name="Woloshuk C."/>
            <person name="Xie X."/>
            <person name="Xu J.R."/>
            <person name="Antoniw J."/>
            <person name="Baker S.E."/>
            <person name="Bluhm B.H."/>
            <person name="Breakspear A."/>
            <person name="Brown D.W."/>
            <person name="Butchko R.A."/>
            <person name="Chapman S."/>
            <person name="Coulson R."/>
            <person name="Coutinho P.M."/>
            <person name="Danchin E.G."/>
            <person name="Diener A."/>
            <person name="Gale L.R."/>
            <person name="Gardiner D.M."/>
            <person name="Goff S."/>
            <person name="Hammond-Kosack K.E."/>
            <person name="Hilburn K."/>
            <person name="Hua-Van A."/>
            <person name="Jonkers W."/>
            <person name="Kazan K."/>
            <person name="Kodira C.D."/>
            <person name="Koehrsen M."/>
            <person name="Kumar L."/>
            <person name="Lee Y.H."/>
            <person name="Li L."/>
            <person name="Manners J.M."/>
            <person name="Miranda-Saavedra D."/>
            <person name="Mukherjee M."/>
            <person name="Park G."/>
            <person name="Park J."/>
            <person name="Park S.Y."/>
            <person name="Proctor R.H."/>
            <person name="Regev A."/>
            <person name="Ruiz-Roldan M.C."/>
            <person name="Sain D."/>
            <person name="Sakthikumar S."/>
            <person name="Sykes S."/>
            <person name="Schwartz D.C."/>
            <person name="Turgeon B.G."/>
            <person name="Wapinski I."/>
            <person name="Yoder O."/>
            <person name="Young S."/>
            <person name="Zeng Q."/>
            <person name="Zhou S."/>
            <person name="Galagan J."/>
            <person name="Cuomo C.A."/>
            <person name="Kistler H.C."/>
            <person name="Rep M."/>
        </authorList>
    </citation>
    <scope>GENOME REANNOTATION</scope>
    <source>
        <strain evidence="2">ATCC MYA-4620 / CBS 123657 / FGSC 9075 / NRRL 31084 / PH-1</strain>
    </source>
</reference>
<evidence type="ECO:0000313" key="1">
    <source>
        <dbReference type="EMBL" id="SCB64994.1"/>
    </source>
</evidence>
<dbReference type="Proteomes" id="UP000070720">
    <property type="component" value="Chromosome 3"/>
</dbReference>